<proteinExistence type="predicted"/>
<dbReference type="InterPro" id="IPR013216">
    <property type="entry name" value="Methyltransf_11"/>
</dbReference>
<evidence type="ECO:0000313" key="3">
    <source>
        <dbReference type="EMBL" id="MFD2462696.1"/>
    </source>
</evidence>
<dbReference type="EC" id="2.1.1.-" evidence="3"/>
<dbReference type="GO" id="GO:0008168">
    <property type="term" value="F:methyltransferase activity"/>
    <property type="evidence" value="ECO:0007669"/>
    <property type="project" value="UniProtKB-KW"/>
</dbReference>
<sequence>MSKSGTLSPAQVGELYNNMHWLFDILMGDNRHIGYWDGSENDGISPRDRFTDHLIGEIGAGPGQHVLDVGCGVGGPAVRLAKTTGATVTGITVSSEEVRLGTSLAERESASHLVTFEQVDAMNLPYPDNSFSAAWAIESLLYMPDRIRCLREIHRVLKSDGRFALTDYTERLPLGTEQQKIFTETFMVNPLIRVEEYDDLLAEAGFDRVTRRDLTAQLQLSCQESDRDLPAKLRQIEETTDKVFSGYYREYALRASSLEHDYLGYVMMVAHKN</sequence>
<reference evidence="4" key="1">
    <citation type="journal article" date="2019" name="Int. J. Syst. Evol. Microbiol.">
        <title>The Global Catalogue of Microorganisms (GCM) 10K type strain sequencing project: providing services to taxonomists for standard genome sequencing and annotation.</title>
        <authorList>
            <consortium name="The Broad Institute Genomics Platform"/>
            <consortium name="The Broad Institute Genome Sequencing Center for Infectious Disease"/>
            <person name="Wu L."/>
            <person name="Ma J."/>
        </authorList>
    </citation>
    <scope>NUCLEOTIDE SEQUENCE [LARGE SCALE GENOMIC DNA]</scope>
    <source>
        <strain evidence="4">CGMCC 4.7643</strain>
    </source>
</reference>
<accession>A0ABW5GPB8</accession>
<dbReference type="PANTHER" id="PTHR44068">
    <property type="entry name" value="ZGC:194242"/>
    <property type="match status" value="1"/>
</dbReference>
<dbReference type="GO" id="GO:0032259">
    <property type="term" value="P:methylation"/>
    <property type="evidence" value="ECO:0007669"/>
    <property type="project" value="UniProtKB-KW"/>
</dbReference>
<name>A0ABW5GPB8_9PSEU</name>
<dbReference type="Gene3D" id="3.40.50.150">
    <property type="entry name" value="Vaccinia Virus protein VP39"/>
    <property type="match status" value="1"/>
</dbReference>
<keyword evidence="4" id="KW-1185">Reference proteome</keyword>
<feature type="domain" description="Methyltransferase type 11" evidence="2">
    <location>
        <begin position="67"/>
        <end position="164"/>
    </location>
</feature>
<dbReference type="PANTHER" id="PTHR44068:SF11">
    <property type="entry name" value="GERANYL DIPHOSPHATE 2-C-METHYLTRANSFERASE"/>
    <property type="match status" value="1"/>
</dbReference>
<dbReference type="RefSeq" id="WP_345403968.1">
    <property type="nucleotide sequence ID" value="NZ_BAABHG010000015.1"/>
</dbReference>
<dbReference type="SUPFAM" id="SSF53335">
    <property type="entry name" value="S-adenosyl-L-methionine-dependent methyltransferases"/>
    <property type="match status" value="1"/>
</dbReference>
<dbReference type="Pfam" id="PF08241">
    <property type="entry name" value="Methyltransf_11"/>
    <property type="match status" value="1"/>
</dbReference>
<evidence type="ECO:0000313" key="4">
    <source>
        <dbReference type="Proteomes" id="UP001597419"/>
    </source>
</evidence>
<dbReference type="InterPro" id="IPR050447">
    <property type="entry name" value="Erg6_SMT_methyltransf"/>
</dbReference>
<dbReference type="CDD" id="cd02440">
    <property type="entry name" value="AdoMet_MTases"/>
    <property type="match status" value="1"/>
</dbReference>
<dbReference type="Proteomes" id="UP001597419">
    <property type="component" value="Unassembled WGS sequence"/>
</dbReference>
<dbReference type="EMBL" id="JBHUKU010000017">
    <property type="protein sequence ID" value="MFD2462696.1"/>
    <property type="molecule type" value="Genomic_DNA"/>
</dbReference>
<gene>
    <name evidence="3" type="ORF">ACFSYJ_29085</name>
</gene>
<evidence type="ECO:0000259" key="2">
    <source>
        <dbReference type="Pfam" id="PF08241"/>
    </source>
</evidence>
<dbReference type="InterPro" id="IPR029063">
    <property type="entry name" value="SAM-dependent_MTases_sf"/>
</dbReference>
<evidence type="ECO:0000256" key="1">
    <source>
        <dbReference type="ARBA" id="ARBA00022679"/>
    </source>
</evidence>
<protein>
    <submittedName>
        <fullName evidence="3">Class I SAM-dependent methyltransferase</fullName>
        <ecNumber evidence="3">2.1.1.-</ecNumber>
    </submittedName>
</protein>
<keyword evidence="1 3" id="KW-0808">Transferase</keyword>
<keyword evidence="3" id="KW-0489">Methyltransferase</keyword>
<organism evidence="3 4">
    <name type="scientific">Amycolatopsis samaneae</name>
    <dbReference type="NCBI Taxonomy" id="664691"/>
    <lineage>
        <taxon>Bacteria</taxon>
        <taxon>Bacillati</taxon>
        <taxon>Actinomycetota</taxon>
        <taxon>Actinomycetes</taxon>
        <taxon>Pseudonocardiales</taxon>
        <taxon>Pseudonocardiaceae</taxon>
        <taxon>Amycolatopsis</taxon>
    </lineage>
</organism>
<comment type="caution">
    <text evidence="3">The sequence shown here is derived from an EMBL/GenBank/DDBJ whole genome shotgun (WGS) entry which is preliminary data.</text>
</comment>